<protein>
    <submittedName>
        <fullName evidence="2">Uncharacterized protein</fullName>
    </submittedName>
</protein>
<feature type="transmembrane region" description="Helical" evidence="1">
    <location>
        <begin position="20"/>
        <end position="41"/>
    </location>
</feature>
<comment type="caution">
    <text evidence="2">The sequence shown here is derived from an EMBL/GenBank/DDBJ whole genome shotgun (WGS) entry which is preliminary data.</text>
</comment>
<keyword evidence="1" id="KW-1133">Transmembrane helix</keyword>
<keyword evidence="1" id="KW-0472">Membrane</keyword>
<reference evidence="2" key="1">
    <citation type="journal article" date="2015" name="Nature">
        <title>Complex archaea that bridge the gap between prokaryotes and eukaryotes.</title>
        <authorList>
            <person name="Spang A."/>
            <person name="Saw J.H."/>
            <person name="Jorgensen S.L."/>
            <person name="Zaremba-Niedzwiedzka K."/>
            <person name="Martijn J."/>
            <person name="Lind A.E."/>
            <person name="van Eijk R."/>
            <person name="Schleper C."/>
            <person name="Guy L."/>
            <person name="Ettema T.J."/>
        </authorList>
    </citation>
    <scope>NUCLEOTIDE SEQUENCE</scope>
</reference>
<proteinExistence type="predicted"/>
<dbReference type="EMBL" id="LAZR01036749">
    <property type="protein sequence ID" value="KKL24023.1"/>
    <property type="molecule type" value="Genomic_DNA"/>
</dbReference>
<accession>A0A0F9EJF5</accession>
<evidence type="ECO:0000313" key="2">
    <source>
        <dbReference type="EMBL" id="KKL24023.1"/>
    </source>
</evidence>
<keyword evidence="1" id="KW-0812">Transmembrane</keyword>
<dbReference type="AlphaFoldDB" id="A0A0F9EJF5"/>
<sequence length="46" mass="5343">MSHEKELKRTANRSMWADRLTALIVVIVMGAIIMDLIWTLIFEVIL</sequence>
<name>A0A0F9EJF5_9ZZZZ</name>
<gene>
    <name evidence="2" type="ORF">LCGC14_2419510</name>
</gene>
<evidence type="ECO:0000256" key="1">
    <source>
        <dbReference type="SAM" id="Phobius"/>
    </source>
</evidence>
<organism evidence="2">
    <name type="scientific">marine sediment metagenome</name>
    <dbReference type="NCBI Taxonomy" id="412755"/>
    <lineage>
        <taxon>unclassified sequences</taxon>
        <taxon>metagenomes</taxon>
        <taxon>ecological metagenomes</taxon>
    </lineage>
</organism>